<evidence type="ECO:0000313" key="3">
    <source>
        <dbReference type="Proteomes" id="UP000799438"/>
    </source>
</evidence>
<keyword evidence="3" id="KW-1185">Reference proteome</keyword>
<feature type="compositionally biased region" description="Low complexity" evidence="1">
    <location>
        <begin position="117"/>
        <end position="126"/>
    </location>
</feature>
<evidence type="ECO:0000313" key="2">
    <source>
        <dbReference type="EMBL" id="KAF2142168.1"/>
    </source>
</evidence>
<dbReference type="GeneID" id="54299590"/>
<sequence length="400" mass="41879">MQQGGGRSISDDALFYESDPRWDPRAGMGMEHEDSAYGEGYGYEDDHYTGRGGAVLPAGQEDADELLVRRALERVRNARSRGQQNVSLTTDEIEALTRPRLQQQSDSLLARAFPPARTGSSSSSSARTKKNSRTTKTRSPHSSNSDASPAPPGFLLPGTGSYAPLGYSSSPSRPGSGSRSASTSISSSRAEHDYDMPGAFSRHSSLSAADSAELLTPADVFAYQVGGAQHRRGGSGPRGDADVAYAAVPRRVPVPASSSGSAAAAVRPPTTGSGSGYSDPVLRHASPRYRFDRDRDRELEVEVEYEWGSDSGGDSEGFAYGSGSGTGSGARARQGGGGGVRVGSAAWTGGVAGRIRELEGAGADDEVVVVTAGGSGSRDRSGGKSAKGKHQHHHHRRRRK</sequence>
<reference evidence="2" key="1">
    <citation type="journal article" date="2020" name="Stud. Mycol.">
        <title>101 Dothideomycetes genomes: a test case for predicting lifestyles and emergence of pathogens.</title>
        <authorList>
            <person name="Haridas S."/>
            <person name="Albert R."/>
            <person name="Binder M."/>
            <person name="Bloem J."/>
            <person name="Labutti K."/>
            <person name="Salamov A."/>
            <person name="Andreopoulos B."/>
            <person name="Baker S."/>
            <person name="Barry K."/>
            <person name="Bills G."/>
            <person name="Bluhm B."/>
            <person name="Cannon C."/>
            <person name="Castanera R."/>
            <person name="Culley D."/>
            <person name="Daum C."/>
            <person name="Ezra D."/>
            <person name="Gonzalez J."/>
            <person name="Henrissat B."/>
            <person name="Kuo A."/>
            <person name="Liang C."/>
            <person name="Lipzen A."/>
            <person name="Lutzoni F."/>
            <person name="Magnuson J."/>
            <person name="Mondo S."/>
            <person name="Nolan M."/>
            <person name="Ohm R."/>
            <person name="Pangilinan J."/>
            <person name="Park H.-J."/>
            <person name="Ramirez L."/>
            <person name="Alfaro M."/>
            <person name="Sun H."/>
            <person name="Tritt A."/>
            <person name="Yoshinaga Y."/>
            <person name="Zwiers L.-H."/>
            <person name="Turgeon B."/>
            <person name="Goodwin S."/>
            <person name="Spatafora J."/>
            <person name="Crous P."/>
            <person name="Grigoriev I."/>
        </authorList>
    </citation>
    <scope>NUCLEOTIDE SEQUENCE</scope>
    <source>
        <strain evidence="2">CBS 121167</strain>
    </source>
</reference>
<dbReference type="Proteomes" id="UP000799438">
    <property type="component" value="Unassembled WGS sequence"/>
</dbReference>
<dbReference type="AlphaFoldDB" id="A0A6A6BF19"/>
<dbReference type="RefSeq" id="XP_033397880.1">
    <property type="nucleotide sequence ID" value="XM_033542093.1"/>
</dbReference>
<feature type="compositionally biased region" description="Gly residues" evidence="1">
    <location>
        <begin position="310"/>
        <end position="341"/>
    </location>
</feature>
<feature type="compositionally biased region" description="Basic residues" evidence="1">
    <location>
        <begin position="386"/>
        <end position="400"/>
    </location>
</feature>
<feature type="region of interest" description="Disordered" evidence="1">
    <location>
        <begin position="253"/>
        <end position="400"/>
    </location>
</feature>
<evidence type="ECO:0000256" key="1">
    <source>
        <dbReference type="SAM" id="MobiDB-lite"/>
    </source>
</evidence>
<gene>
    <name evidence="2" type="ORF">K452DRAFT_298157</name>
</gene>
<proteinExistence type="predicted"/>
<dbReference type="EMBL" id="ML995485">
    <property type="protein sequence ID" value="KAF2142168.1"/>
    <property type="molecule type" value="Genomic_DNA"/>
</dbReference>
<name>A0A6A6BF19_9PEZI</name>
<feature type="compositionally biased region" description="Basic residues" evidence="1">
    <location>
        <begin position="127"/>
        <end position="139"/>
    </location>
</feature>
<organism evidence="2 3">
    <name type="scientific">Aplosporella prunicola CBS 121167</name>
    <dbReference type="NCBI Taxonomy" id="1176127"/>
    <lineage>
        <taxon>Eukaryota</taxon>
        <taxon>Fungi</taxon>
        <taxon>Dikarya</taxon>
        <taxon>Ascomycota</taxon>
        <taxon>Pezizomycotina</taxon>
        <taxon>Dothideomycetes</taxon>
        <taxon>Dothideomycetes incertae sedis</taxon>
        <taxon>Botryosphaeriales</taxon>
        <taxon>Aplosporellaceae</taxon>
        <taxon>Aplosporella</taxon>
    </lineage>
</organism>
<protein>
    <submittedName>
        <fullName evidence="2">Uncharacterized protein</fullName>
    </submittedName>
</protein>
<feature type="region of interest" description="Disordered" evidence="1">
    <location>
        <begin position="1"/>
        <end position="44"/>
    </location>
</feature>
<accession>A0A6A6BF19</accession>
<feature type="compositionally biased region" description="Low complexity" evidence="1">
    <location>
        <begin position="253"/>
        <end position="269"/>
    </location>
</feature>
<feature type="region of interest" description="Disordered" evidence="1">
    <location>
        <begin position="75"/>
        <end position="206"/>
    </location>
</feature>
<feature type="compositionally biased region" description="Basic and acidic residues" evidence="1">
    <location>
        <begin position="289"/>
        <end position="300"/>
    </location>
</feature>
<feature type="compositionally biased region" description="Basic and acidic residues" evidence="1">
    <location>
        <begin position="18"/>
        <end position="35"/>
    </location>
</feature>
<feature type="compositionally biased region" description="Low complexity" evidence="1">
    <location>
        <begin position="168"/>
        <end position="188"/>
    </location>
</feature>